<evidence type="ECO:0000313" key="7">
    <source>
        <dbReference type="Proteomes" id="UP000770661"/>
    </source>
</evidence>
<evidence type="ECO:0000256" key="2">
    <source>
        <dbReference type="ARBA" id="ARBA00022630"/>
    </source>
</evidence>
<evidence type="ECO:0000256" key="4">
    <source>
        <dbReference type="PIRSR" id="PIRSR602081-1"/>
    </source>
</evidence>
<evidence type="ECO:0000313" key="6">
    <source>
        <dbReference type="EMBL" id="KAG0711925.1"/>
    </source>
</evidence>
<dbReference type="Gene3D" id="1.10.579.10">
    <property type="entry name" value="DNA Cyclobutane Dipyrimidine Photolyase, subunit A, domain 3"/>
    <property type="match status" value="1"/>
</dbReference>
<name>A0A8J4XQQ6_CHIOP</name>
<accession>A0A8J4XQQ6</accession>
<comment type="cofactor">
    <cofactor evidence="4">
        <name>FAD</name>
        <dbReference type="ChEBI" id="CHEBI:57692"/>
    </cofactor>
    <text evidence="4">Binds 1 FAD per subunit.</text>
</comment>
<keyword evidence="7" id="KW-1185">Reference proteome</keyword>
<dbReference type="SUPFAM" id="SSF48173">
    <property type="entry name" value="Cryptochrome/photolyase FAD-binding domain"/>
    <property type="match status" value="1"/>
</dbReference>
<dbReference type="InterPro" id="IPR005101">
    <property type="entry name" value="Cryptochr/Photolyase_FAD-bd"/>
</dbReference>
<reference evidence="6" key="1">
    <citation type="submission" date="2020-07" db="EMBL/GenBank/DDBJ databases">
        <title>The High-quality genome of the commercially important snow crab, Chionoecetes opilio.</title>
        <authorList>
            <person name="Jeong J.-H."/>
            <person name="Ryu S."/>
        </authorList>
    </citation>
    <scope>NUCLEOTIDE SEQUENCE</scope>
    <source>
        <strain evidence="6">MADBK_172401_WGS</strain>
        <tissue evidence="6">Digestive gland</tissue>
    </source>
</reference>
<dbReference type="GO" id="GO:0071949">
    <property type="term" value="F:FAD binding"/>
    <property type="evidence" value="ECO:0007669"/>
    <property type="project" value="TreeGrafter"/>
</dbReference>
<gene>
    <name evidence="6" type="primary">cry-dash_0</name>
    <name evidence="6" type="ORF">GWK47_019510</name>
</gene>
<comment type="caution">
    <text evidence="6">The sequence shown here is derived from an EMBL/GenBank/DDBJ whole genome shotgun (WGS) entry which is preliminary data.</text>
</comment>
<feature type="binding site" evidence="4">
    <location>
        <begin position="49"/>
        <end position="51"/>
    </location>
    <ligand>
        <name>FAD</name>
        <dbReference type="ChEBI" id="CHEBI:57692"/>
    </ligand>
</feature>
<dbReference type="OrthoDB" id="435881at2759"/>
<comment type="similarity">
    <text evidence="1">Belongs to the DNA photolyase class-1 family.</text>
</comment>
<dbReference type="InterPro" id="IPR002081">
    <property type="entry name" value="Cryptochrome/DNA_photolyase_1"/>
</dbReference>
<dbReference type="GO" id="GO:0003904">
    <property type="term" value="F:deoxyribodipyrimidine photo-lyase activity"/>
    <property type="evidence" value="ECO:0007669"/>
    <property type="project" value="TreeGrafter"/>
</dbReference>
<dbReference type="EMBL" id="JACEEZ010022863">
    <property type="protein sequence ID" value="KAG0711925.1"/>
    <property type="molecule type" value="Genomic_DNA"/>
</dbReference>
<dbReference type="PANTHER" id="PTHR11455:SF22">
    <property type="entry name" value="CRYPTOCHROME DASH"/>
    <property type="match status" value="1"/>
</dbReference>
<keyword evidence="2 4" id="KW-0285">Flavoprotein</keyword>
<organism evidence="6 7">
    <name type="scientific">Chionoecetes opilio</name>
    <name type="common">Atlantic snow crab</name>
    <name type="synonym">Cancer opilio</name>
    <dbReference type="NCBI Taxonomy" id="41210"/>
    <lineage>
        <taxon>Eukaryota</taxon>
        <taxon>Metazoa</taxon>
        <taxon>Ecdysozoa</taxon>
        <taxon>Arthropoda</taxon>
        <taxon>Crustacea</taxon>
        <taxon>Multicrustacea</taxon>
        <taxon>Malacostraca</taxon>
        <taxon>Eumalacostraca</taxon>
        <taxon>Eucarida</taxon>
        <taxon>Decapoda</taxon>
        <taxon>Pleocyemata</taxon>
        <taxon>Brachyura</taxon>
        <taxon>Eubrachyura</taxon>
        <taxon>Majoidea</taxon>
        <taxon>Majidae</taxon>
        <taxon>Chionoecetes</taxon>
    </lineage>
</organism>
<dbReference type="Proteomes" id="UP000770661">
    <property type="component" value="Unassembled WGS sequence"/>
</dbReference>
<evidence type="ECO:0000256" key="3">
    <source>
        <dbReference type="ARBA" id="ARBA00022827"/>
    </source>
</evidence>
<dbReference type="GO" id="GO:0003684">
    <property type="term" value="F:damaged DNA binding"/>
    <property type="evidence" value="ECO:0007669"/>
    <property type="project" value="TreeGrafter"/>
</dbReference>
<dbReference type="Pfam" id="PF03441">
    <property type="entry name" value="FAD_binding_7"/>
    <property type="match status" value="1"/>
</dbReference>
<sequence length="171" mass="19234">MVTPSDATQRVSTLAMKHVCHKPVSHPALRSARLARNKTLVTYHKLQLDHDVCSNYGNWNYAAGIGNDPRENRKFNMVKQAFDYDPKGDFVRCWVPELARLKEAMIHTPWKLTASQLSSAGVDLGETYPNPVLVAPEWGRHQPKGMHGKGPAAKGPRQRGIDFYFKSPPKM</sequence>
<keyword evidence="3 4" id="KW-0274">FAD</keyword>
<evidence type="ECO:0000256" key="1">
    <source>
        <dbReference type="ARBA" id="ARBA00005862"/>
    </source>
</evidence>
<dbReference type="PANTHER" id="PTHR11455">
    <property type="entry name" value="CRYPTOCHROME"/>
    <property type="match status" value="1"/>
</dbReference>
<dbReference type="InterPro" id="IPR036134">
    <property type="entry name" value="Crypto/Photolyase_FAD-like_sf"/>
</dbReference>
<feature type="domain" description="Cryptochrome/DNA photolyase FAD-binding" evidence="5">
    <location>
        <begin position="42"/>
        <end position="133"/>
    </location>
</feature>
<dbReference type="AlphaFoldDB" id="A0A8J4XQQ6"/>
<proteinExistence type="inferred from homology"/>
<evidence type="ECO:0000259" key="5">
    <source>
        <dbReference type="Pfam" id="PF03441"/>
    </source>
</evidence>
<dbReference type="GO" id="GO:0000719">
    <property type="term" value="P:photoreactive repair"/>
    <property type="evidence" value="ECO:0007669"/>
    <property type="project" value="TreeGrafter"/>
</dbReference>
<protein>
    <submittedName>
        <fullName evidence="6">Cryptochrome DASH</fullName>
    </submittedName>
</protein>